<dbReference type="PANTHER" id="PTHR42678">
    <property type="entry name" value="AMIDASE"/>
    <property type="match status" value="1"/>
</dbReference>
<dbReference type="EMBL" id="JH636049">
    <property type="protein sequence ID" value="EID52715.1"/>
    <property type="molecule type" value="Genomic_DNA"/>
</dbReference>
<evidence type="ECO:0000259" key="2">
    <source>
        <dbReference type="Pfam" id="PF01425"/>
    </source>
</evidence>
<protein>
    <submittedName>
        <fullName evidence="3">Amidase, Asp-tRNAAsn/Glu-tRNAGln amidotransferase A subunit</fullName>
    </submittedName>
</protein>
<dbReference type="InterPro" id="IPR036928">
    <property type="entry name" value="AS_sf"/>
</dbReference>
<feature type="chain" id="PRO_5038519732" evidence="1">
    <location>
        <begin position="18"/>
        <end position="532"/>
    </location>
</feature>
<dbReference type="SUPFAM" id="SSF75304">
    <property type="entry name" value="Amidase signature (AS) enzymes"/>
    <property type="match status" value="1"/>
</dbReference>
<dbReference type="STRING" id="882086.SacxiDRAFT_0439"/>
<gene>
    <name evidence="3" type="ORF">SacxiDRAFT_0439</name>
</gene>
<evidence type="ECO:0000313" key="3">
    <source>
        <dbReference type="EMBL" id="EID52715.1"/>
    </source>
</evidence>
<dbReference type="Pfam" id="PF01425">
    <property type="entry name" value="Amidase"/>
    <property type="match status" value="1"/>
</dbReference>
<dbReference type="AlphaFoldDB" id="I0UXW2"/>
<reference evidence="3 4" key="1">
    <citation type="submission" date="2012-01" db="EMBL/GenBank/DDBJ databases">
        <title>Improved High-Quality Draft sequence of Saccharomonospora xinjiangensis XJ-54.</title>
        <authorList>
            <consortium name="US DOE Joint Genome Institute"/>
            <person name="Lucas S."/>
            <person name="Han J."/>
            <person name="Lapidus A."/>
            <person name="Cheng J.-F."/>
            <person name="Goodwin L."/>
            <person name="Pitluck S."/>
            <person name="Peters L."/>
            <person name="Mikhailova N."/>
            <person name="Teshima H."/>
            <person name="Detter J.C."/>
            <person name="Han C."/>
            <person name="Tapia R."/>
            <person name="Land M."/>
            <person name="Hauser L."/>
            <person name="Kyrpides N."/>
            <person name="Ivanova N."/>
            <person name="Pagani I."/>
            <person name="Brambilla E.-M."/>
            <person name="Klenk H.-P."/>
            <person name="Woyke T."/>
        </authorList>
    </citation>
    <scope>NUCLEOTIDE SEQUENCE [LARGE SCALE GENOMIC DNA]</scope>
    <source>
        <strain evidence="3 4">XJ-54</strain>
    </source>
</reference>
<proteinExistence type="predicted"/>
<evidence type="ECO:0000256" key="1">
    <source>
        <dbReference type="SAM" id="SignalP"/>
    </source>
</evidence>
<evidence type="ECO:0000313" key="4">
    <source>
        <dbReference type="Proteomes" id="UP000004691"/>
    </source>
</evidence>
<feature type="signal peptide" evidence="1">
    <location>
        <begin position="1"/>
        <end position="17"/>
    </location>
</feature>
<feature type="domain" description="Amidase" evidence="2">
    <location>
        <begin position="59"/>
        <end position="509"/>
    </location>
</feature>
<dbReference type="RefSeq" id="WP_006236818.1">
    <property type="nucleotide sequence ID" value="NZ_JH636049.1"/>
</dbReference>
<dbReference type="InterPro" id="IPR023631">
    <property type="entry name" value="Amidase_dom"/>
</dbReference>
<sequence>MRLGFAGFLALVSAVTAALSATVTPVGAGAAEPAPEVAGRTVSDLRAMLDDGAVTSVQLVEAYLRRIDAYDRDRDGRPGLRAVLTIDPSAVAQARRLDAERAQGHVRGPLHGIPVVVKDNIDTAGLPTTSGSLALRGLRPPDDATQVARLREAGAIVLAKTNLHEYAMSIYTTSSLGGQTRNPYDPGRHPGGSSGGTAAAVAASFAPAGLGTDTCGSVRIPAAHNNLVGVRPTLGLSSRDGVAPLAGTQDTVGPLTTSVEDAALLLDATVGYDPADPVTEAAVGAVPGSYTGALRRDALEGARLGIVTDYFGAEGREADTTALVRAAVADMEALGAEVVELGPRPELMDTADRANRVRHEFERDLNAYLAGSARGRPGRLAHLAEPRDELTLADIVASGEVTPSVLDTLRAWVNSPALPNPEYDEVLRRRDLLREMLSGLLAANDLDALVYPAISEPPTPIGVRQSYRNCRLAAFSGFPAVSVPAGFTSDGLPVGVELLGAPFSEPELLGYAYAYEQATGHRAPPEGTPPLG</sequence>
<keyword evidence="4" id="KW-1185">Reference proteome</keyword>
<dbReference type="GO" id="GO:0016740">
    <property type="term" value="F:transferase activity"/>
    <property type="evidence" value="ECO:0007669"/>
    <property type="project" value="UniProtKB-KW"/>
</dbReference>
<dbReference type="eggNOG" id="COG0154">
    <property type="taxonomic scope" value="Bacteria"/>
</dbReference>
<keyword evidence="1" id="KW-0732">Signal</keyword>
<name>I0UXW2_9PSEU</name>
<keyword evidence="3" id="KW-0808">Transferase</keyword>
<dbReference type="PANTHER" id="PTHR42678:SF34">
    <property type="entry name" value="OS04G0183300 PROTEIN"/>
    <property type="match status" value="1"/>
</dbReference>
<dbReference type="Gene3D" id="3.90.1300.10">
    <property type="entry name" value="Amidase signature (AS) domain"/>
    <property type="match status" value="1"/>
</dbReference>
<accession>I0UXW2</accession>
<dbReference type="HOGENOM" id="CLU_009600_14_2_11"/>
<dbReference type="OrthoDB" id="9811471at2"/>
<dbReference type="Proteomes" id="UP000004691">
    <property type="component" value="Unassembled WGS sequence"/>
</dbReference>
<organism evidence="3 4">
    <name type="scientific">Saccharomonospora xinjiangensis XJ-54</name>
    <dbReference type="NCBI Taxonomy" id="882086"/>
    <lineage>
        <taxon>Bacteria</taxon>
        <taxon>Bacillati</taxon>
        <taxon>Actinomycetota</taxon>
        <taxon>Actinomycetes</taxon>
        <taxon>Pseudonocardiales</taxon>
        <taxon>Pseudonocardiaceae</taxon>
        <taxon>Saccharomonospora</taxon>
    </lineage>
</organism>